<dbReference type="Pfam" id="PF13186">
    <property type="entry name" value="SPASM"/>
    <property type="match status" value="1"/>
</dbReference>
<dbReference type="CDD" id="cd21109">
    <property type="entry name" value="SPASM"/>
    <property type="match status" value="1"/>
</dbReference>
<dbReference type="PROSITE" id="PS51918">
    <property type="entry name" value="RADICAL_SAM"/>
    <property type="match status" value="1"/>
</dbReference>
<organism evidence="8 9">
    <name type="scientific">Noviherbaspirillum autotrophicum</name>
    <dbReference type="NCBI Taxonomy" id="709839"/>
    <lineage>
        <taxon>Bacteria</taxon>
        <taxon>Pseudomonadati</taxon>
        <taxon>Pseudomonadota</taxon>
        <taxon>Betaproteobacteria</taxon>
        <taxon>Burkholderiales</taxon>
        <taxon>Oxalobacteraceae</taxon>
        <taxon>Noviherbaspirillum</taxon>
    </lineage>
</organism>
<dbReference type="Pfam" id="PF04055">
    <property type="entry name" value="Radical_SAM"/>
    <property type="match status" value="1"/>
</dbReference>
<dbReference type="PANTHER" id="PTHR11228">
    <property type="entry name" value="RADICAL SAM DOMAIN PROTEIN"/>
    <property type="match status" value="1"/>
</dbReference>
<dbReference type="AlphaFoldDB" id="A0A0C2BQT5"/>
<keyword evidence="5" id="KW-0408">Iron</keyword>
<comment type="caution">
    <text evidence="8">The sequence shown here is derived from an EMBL/GenBank/DDBJ whole genome shotgun (WGS) entry which is preliminary data.</text>
</comment>
<keyword evidence="6" id="KW-0411">Iron-sulfur</keyword>
<dbReference type="CDD" id="cd01335">
    <property type="entry name" value="Radical_SAM"/>
    <property type="match status" value="1"/>
</dbReference>
<evidence type="ECO:0000256" key="2">
    <source>
        <dbReference type="ARBA" id="ARBA00022485"/>
    </source>
</evidence>
<gene>
    <name evidence="8" type="ORF">TSA66_11850</name>
</gene>
<dbReference type="InterPro" id="IPR050377">
    <property type="entry name" value="Radical_SAM_PqqE_MftC-like"/>
</dbReference>
<dbReference type="EMBL" id="JWJG01000028">
    <property type="protein sequence ID" value="KIF83670.1"/>
    <property type="molecule type" value="Genomic_DNA"/>
</dbReference>
<dbReference type="Proteomes" id="UP000031572">
    <property type="component" value="Unassembled WGS sequence"/>
</dbReference>
<protein>
    <submittedName>
        <fullName evidence="8">Radical SAM protein</fullName>
    </submittedName>
</protein>
<reference evidence="8 9" key="1">
    <citation type="submission" date="2014-12" db="EMBL/GenBank/DDBJ databases">
        <title>Denitrispirillum autotrophicum gen. nov., sp. nov., Denitrifying, Facultatively Autotrophic Bacteria Isolated from Rice Paddy Soil.</title>
        <authorList>
            <person name="Ishii S."/>
            <person name="Ashida N."/>
            <person name="Ohno H."/>
            <person name="Otsuka S."/>
            <person name="Yokota A."/>
            <person name="Senoo K."/>
        </authorList>
    </citation>
    <scope>NUCLEOTIDE SEQUENCE [LARGE SCALE GENOMIC DNA]</scope>
    <source>
        <strain evidence="8 9">TSA66</strain>
    </source>
</reference>
<keyword evidence="9" id="KW-1185">Reference proteome</keyword>
<keyword evidence="4" id="KW-0479">Metal-binding</keyword>
<dbReference type="InterPro" id="IPR058240">
    <property type="entry name" value="rSAM_sf"/>
</dbReference>
<dbReference type="GO" id="GO:0051536">
    <property type="term" value="F:iron-sulfur cluster binding"/>
    <property type="evidence" value="ECO:0007669"/>
    <property type="project" value="UniProtKB-KW"/>
</dbReference>
<dbReference type="InterPro" id="IPR006638">
    <property type="entry name" value="Elp3/MiaA/NifB-like_rSAM"/>
</dbReference>
<dbReference type="SUPFAM" id="SSF102114">
    <property type="entry name" value="Radical SAM enzymes"/>
    <property type="match status" value="1"/>
</dbReference>
<dbReference type="PANTHER" id="PTHR11228:SF7">
    <property type="entry name" value="PQQA PEPTIDE CYCLASE"/>
    <property type="match status" value="1"/>
</dbReference>
<dbReference type="OrthoDB" id="9792276at2"/>
<keyword evidence="2" id="KW-0004">4Fe-4S</keyword>
<proteinExistence type="predicted"/>
<dbReference type="InterPro" id="IPR007197">
    <property type="entry name" value="rSAM"/>
</dbReference>
<sequence length="336" mass="37910">MSEEVALPRFVQIEPVGQCNLRCRMCPIQFRGEGGPGQPRAFMDFDVFCRLIDQFPQLAELQLQGLGEPMLHPRFFDMVRYAAARGIAVSTNTNLTVLTDARARQCVESGLHTLHASLDGATADTFQAIRVRARFERVLRNLRRLVQAKAALGRTQPDIRLVAVVMRRNLHELADLVRLAHRESVRELSVQHLCHDFGESSLPERYRPMRGFVDRESLVGDDPQRVERHFGAARETARELGVTLRLPNVTPRPHPPGMPGRARCDWPWRGSYISYDGRAMPCCMVSTPDRIHFGDMAQSGVAAVWNNERYTAFREQLASATPPEVCRSCAIYAGTF</sequence>
<dbReference type="GO" id="GO:0046872">
    <property type="term" value="F:metal ion binding"/>
    <property type="evidence" value="ECO:0007669"/>
    <property type="project" value="UniProtKB-KW"/>
</dbReference>
<accession>A0A0C2BQT5</accession>
<dbReference type="InterPro" id="IPR023885">
    <property type="entry name" value="4Fe4S-binding_SPASM_dom"/>
</dbReference>
<dbReference type="Gene3D" id="3.20.20.70">
    <property type="entry name" value="Aldolase class I"/>
    <property type="match status" value="1"/>
</dbReference>
<keyword evidence="3" id="KW-0949">S-adenosyl-L-methionine</keyword>
<evidence type="ECO:0000256" key="3">
    <source>
        <dbReference type="ARBA" id="ARBA00022691"/>
    </source>
</evidence>
<comment type="cofactor">
    <cofactor evidence="1">
        <name>[4Fe-4S] cluster</name>
        <dbReference type="ChEBI" id="CHEBI:49883"/>
    </cofactor>
</comment>
<dbReference type="SFLD" id="SFLDS00029">
    <property type="entry name" value="Radical_SAM"/>
    <property type="match status" value="1"/>
</dbReference>
<feature type="domain" description="Radical SAM core" evidence="7">
    <location>
        <begin position="3"/>
        <end position="239"/>
    </location>
</feature>
<evidence type="ECO:0000256" key="4">
    <source>
        <dbReference type="ARBA" id="ARBA00022723"/>
    </source>
</evidence>
<evidence type="ECO:0000256" key="5">
    <source>
        <dbReference type="ARBA" id="ARBA00023004"/>
    </source>
</evidence>
<evidence type="ECO:0000313" key="8">
    <source>
        <dbReference type="EMBL" id="KIF83670.1"/>
    </source>
</evidence>
<dbReference type="SFLD" id="SFLDG01387">
    <property type="entry name" value="BtrN-like_SPASM_domain_contain"/>
    <property type="match status" value="1"/>
</dbReference>
<evidence type="ECO:0000256" key="6">
    <source>
        <dbReference type="ARBA" id="ARBA00023014"/>
    </source>
</evidence>
<dbReference type="SMART" id="SM00729">
    <property type="entry name" value="Elp3"/>
    <property type="match status" value="1"/>
</dbReference>
<dbReference type="GO" id="GO:0003824">
    <property type="term" value="F:catalytic activity"/>
    <property type="evidence" value="ECO:0007669"/>
    <property type="project" value="InterPro"/>
</dbReference>
<dbReference type="InterPro" id="IPR034391">
    <property type="entry name" value="AdoMet-like_SPASM_containing"/>
</dbReference>
<dbReference type="STRING" id="709839.TSA66_11850"/>
<evidence type="ECO:0000259" key="7">
    <source>
        <dbReference type="PROSITE" id="PS51918"/>
    </source>
</evidence>
<evidence type="ECO:0000256" key="1">
    <source>
        <dbReference type="ARBA" id="ARBA00001966"/>
    </source>
</evidence>
<dbReference type="InterPro" id="IPR013785">
    <property type="entry name" value="Aldolase_TIM"/>
</dbReference>
<dbReference type="SFLD" id="SFLDG01067">
    <property type="entry name" value="SPASM/twitch_domain_containing"/>
    <property type="match status" value="1"/>
</dbReference>
<name>A0A0C2BQT5_9BURK</name>
<evidence type="ECO:0000313" key="9">
    <source>
        <dbReference type="Proteomes" id="UP000031572"/>
    </source>
</evidence>